<dbReference type="Pfam" id="PF14344">
    <property type="entry name" value="DUF4397"/>
    <property type="match status" value="1"/>
</dbReference>
<protein>
    <recommendedName>
        <fullName evidence="1">DUF4397 domain-containing protein</fullName>
    </recommendedName>
</protein>
<evidence type="ECO:0000259" key="1">
    <source>
        <dbReference type="Pfam" id="PF14344"/>
    </source>
</evidence>
<evidence type="ECO:0000313" key="3">
    <source>
        <dbReference type="Proteomes" id="UP000028007"/>
    </source>
</evidence>
<evidence type="ECO:0000313" key="2">
    <source>
        <dbReference type="EMBL" id="KEQ29654.1"/>
    </source>
</evidence>
<sequence length="235" mass="25921">MSLKPFTFSKNTLKLAALSVLGLTITLSSCKLDTPEPVEIAALTIINAAPKANAIDFYLGNQRVNNAEFNFGSQIDYQRVFPGTNKATVKVGGKTDVWYEKNIKLDAGLYYSLYVIENLDSLGYVITEDEYTKPAEGSAKLRFINLSPDAPELTLVVDGDTTNFTRPYKMATPFKNIRVAASHKLTLKNKATGADVATLENVKLTSGRFYTFWAKGLLNTTETNKKIEIKANKAM</sequence>
<accession>A0A081PG31</accession>
<dbReference type="InterPro" id="IPR025510">
    <property type="entry name" value="DUF4397"/>
</dbReference>
<dbReference type="RefSeq" id="WP_037441596.1">
    <property type="nucleotide sequence ID" value="NZ_JNFF01000067.1"/>
</dbReference>
<organism evidence="2 3">
    <name type="scientific">Pedobacter antarcticus 4BY</name>
    <dbReference type="NCBI Taxonomy" id="1358423"/>
    <lineage>
        <taxon>Bacteria</taxon>
        <taxon>Pseudomonadati</taxon>
        <taxon>Bacteroidota</taxon>
        <taxon>Sphingobacteriia</taxon>
        <taxon>Sphingobacteriales</taxon>
        <taxon>Sphingobacteriaceae</taxon>
        <taxon>Pedobacter</taxon>
    </lineage>
</organism>
<dbReference type="eggNOG" id="ENOG5032YFD">
    <property type="taxonomic scope" value="Bacteria"/>
</dbReference>
<proteinExistence type="predicted"/>
<name>A0A081PG31_9SPHI</name>
<comment type="caution">
    <text evidence="2">The sequence shown here is derived from an EMBL/GenBank/DDBJ whole genome shotgun (WGS) entry which is preliminary data.</text>
</comment>
<dbReference type="PROSITE" id="PS51257">
    <property type="entry name" value="PROKAR_LIPOPROTEIN"/>
    <property type="match status" value="1"/>
</dbReference>
<feature type="domain" description="DUF4397" evidence="1">
    <location>
        <begin position="42"/>
        <end position="154"/>
    </location>
</feature>
<dbReference type="OrthoDB" id="9792011at2"/>
<dbReference type="EMBL" id="JNFF01000067">
    <property type="protein sequence ID" value="KEQ29654.1"/>
    <property type="molecule type" value="Genomic_DNA"/>
</dbReference>
<dbReference type="AlphaFoldDB" id="A0A081PG31"/>
<dbReference type="Proteomes" id="UP000028007">
    <property type="component" value="Unassembled WGS sequence"/>
</dbReference>
<keyword evidence="3" id="KW-1185">Reference proteome</keyword>
<reference evidence="2 3" key="1">
    <citation type="journal article" date="1992" name="Int. J. Syst. Bacteriol.">
        <title>Sphingobacterium antarcticus sp. nov. a Psychrotrophic Bacterium from the Soils of Schirmacher Oasis, Antarctica.</title>
        <authorList>
            <person name="Shivaji S."/>
            <person name="Ray M.K."/>
            <person name="Rao N.S."/>
            <person name="Saiserr L."/>
            <person name="Jagannadham M.V."/>
            <person name="Kumar G.S."/>
            <person name="Reddy G."/>
            <person name="Bhargava P.M."/>
        </authorList>
    </citation>
    <scope>NUCLEOTIDE SEQUENCE [LARGE SCALE GENOMIC DNA]</scope>
    <source>
        <strain evidence="2 3">4BY</strain>
    </source>
</reference>
<gene>
    <name evidence="2" type="ORF">N180_19525</name>
</gene>